<name>A0A7C5U4N3_CALS0</name>
<dbReference type="Pfam" id="PF12698">
    <property type="entry name" value="ABC2_membrane_3"/>
    <property type="match status" value="1"/>
</dbReference>
<keyword evidence="2 5" id="KW-0812">Transmembrane</keyword>
<evidence type="ECO:0000256" key="1">
    <source>
        <dbReference type="ARBA" id="ARBA00004141"/>
    </source>
</evidence>
<dbReference type="AlphaFoldDB" id="A0A7C5U4N3"/>
<evidence type="ECO:0000256" key="3">
    <source>
        <dbReference type="ARBA" id="ARBA00022989"/>
    </source>
</evidence>
<dbReference type="InterPro" id="IPR013525">
    <property type="entry name" value="ABC2_TM"/>
</dbReference>
<evidence type="ECO:0000259" key="6">
    <source>
        <dbReference type="Pfam" id="PF12698"/>
    </source>
</evidence>
<feature type="transmembrane region" description="Helical" evidence="5">
    <location>
        <begin position="175"/>
        <end position="199"/>
    </location>
</feature>
<evidence type="ECO:0000256" key="2">
    <source>
        <dbReference type="ARBA" id="ARBA00022692"/>
    </source>
</evidence>
<gene>
    <name evidence="7" type="ORF">ENM42_04075</name>
</gene>
<reference evidence="7" key="1">
    <citation type="journal article" date="2020" name="mSystems">
        <title>Genome- and Community-Level Interaction Insights into Carbon Utilization and Element Cycling Functions of Hydrothermarchaeota in Hydrothermal Sediment.</title>
        <authorList>
            <person name="Zhou Z."/>
            <person name="Liu Y."/>
            <person name="Xu W."/>
            <person name="Pan J."/>
            <person name="Luo Z.H."/>
            <person name="Li M."/>
        </authorList>
    </citation>
    <scope>NUCLEOTIDE SEQUENCE [LARGE SCALE GENOMIC DNA]</scope>
    <source>
        <strain evidence="7">SpSt-1084</strain>
    </source>
</reference>
<dbReference type="GO" id="GO:0016020">
    <property type="term" value="C:membrane"/>
    <property type="evidence" value="ECO:0007669"/>
    <property type="project" value="UniProtKB-SubCell"/>
</dbReference>
<keyword evidence="4 5" id="KW-0472">Membrane</keyword>
<organism evidence="7">
    <name type="scientific">Caldiarchaeum subterraneum</name>
    <dbReference type="NCBI Taxonomy" id="311458"/>
    <lineage>
        <taxon>Archaea</taxon>
        <taxon>Nitrososphaerota</taxon>
        <taxon>Candidatus Caldarchaeales</taxon>
        <taxon>Candidatus Caldarchaeaceae</taxon>
        <taxon>Candidatus Caldarchaeum</taxon>
    </lineage>
</organism>
<feature type="transmembrane region" description="Helical" evidence="5">
    <location>
        <begin position="20"/>
        <end position="48"/>
    </location>
</feature>
<feature type="transmembrane region" description="Helical" evidence="5">
    <location>
        <begin position="69"/>
        <end position="95"/>
    </location>
</feature>
<feature type="domain" description="ABC-2 type transporter transmembrane" evidence="6">
    <location>
        <begin position="23"/>
        <end position="225"/>
    </location>
</feature>
<comment type="subcellular location">
    <subcellularLocation>
        <location evidence="1">Membrane</location>
        <topology evidence="1">Multi-pass membrane protein</topology>
    </subcellularLocation>
</comment>
<feature type="transmembrane region" description="Helical" evidence="5">
    <location>
        <begin position="151"/>
        <end position="169"/>
    </location>
</feature>
<dbReference type="GO" id="GO:0140359">
    <property type="term" value="F:ABC-type transporter activity"/>
    <property type="evidence" value="ECO:0007669"/>
    <property type="project" value="InterPro"/>
</dbReference>
<proteinExistence type="predicted"/>
<sequence length="248" mass="26752">MLYRDQLLSTEDVAALFQSFFATGFFVPLVLLIVVATSGTVAATSIGLEKEAKTLEMLLTMPVSRSSILAAKLFGSTMIALMGTASMIFGLTFYLSSLPQSPILPAGSSIQLSPFSLLLLAVLLFVVLLVTLGLGIFAGVMAGDVRAGVQLAGLIQMPLILPTVVIFMFTDYSSLPLWLSTALLFNPFTHMMLALQALYTAQYLNYLLHVLAIAAFMAVLLFLASALFRGERLLTMRLQLSKRIQASA</sequence>
<dbReference type="PANTHER" id="PTHR43471">
    <property type="entry name" value="ABC TRANSPORTER PERMEASE"/>
    <property type="match status" value="1"/>
</dbReference>
<dbReference type="EMBL" id="DRXS01000221">
    <property type="protein sequence ID" value="HHR40990.1"/>
    <property type="molecule type" value="Genomic_DNA"/>
</dbReference>
<evidence type="ECO:0000313" key="7">
    <source>
        <dbReference type="EMBL" id="HHR40990.1"/>
    </source>
</evidence>
<evidence type="ECO:0000256" key="5">
    <source>
        <dbReference type="SAM" id="Phobius"/>
    </source>
</evidence>
<feature type="transmembrane region" description="Helical" evidence="5">
    <location>
        <begin position="206"/>
        <end position="228"/>
    </location>
</feature>
<accession>A0A7C5U4N3</accession>
<evidence type="ECO:0000256" key="4">
    <source>
        <dbReference type="ARBA" id="ARBA00023136"/>
    </source>
</evidence>
<protein>
    <submittedName>
        <fullName evidence="7">ABC transporter permease</fullName>
    </submittedName>
</protein>
<feature type="transmembrane region" description="Helical" evidence="5">
    <location>
        <begin position="115"/>
        <end position="139"/>
    </location>
</feature>
<keyword evidence="3 5" id="KW-1133">Transmembrane helix</keyword>
<comment type="caution">
    <text evidence="7">The sequence shown here is derived from an EMBL/GenBank/DDBJ whole genome shotgun (WGS) entry which is preliminary data.</text>
</comment>